<dbReference type="Gene3D" id="2.60.120.620">
    <property type="entry name" value="q2cbj1_9rhob like domain"/>
    <property type="match status" value="1"/>
</dbReference>
<gene>
    <name evidence="3" type="ORF">MIND_00779600</name>
</gene>
<feature type="region of interest" description="Disordered" evidence="1">
    <location>
        <begin position="1153"/>
        <end position="1184"/>
    </location>
</feature>
<keyword evidence="4" id="KW-1185">Reference proteome</keyword>
<feature type="region of interest" description="Disordered" evidence="1">
    <location>
        <begin position="1112"/>
        <end position="1137"/>
    </location>
</feature>
<dbReference type="PANTHER" id="PTHR33099:SF7">
    <property type="entry name" value="MYND-TYPE DOMAIN-CONTAINING PROTEIN"/>
    <property type="match status" value="1"/>
</dbReference>
<dbReference type="Proteomes" id="UP000636479">
    <property type="component" value="Unassembled WGS sequence"/>
</dbReference>
<evidence type="ECO:0000313" key="3">
    <source>
        <dbReference type="EMBL" id="KAF7302128.1"/>
    </source>
</evidence>
<sequence>MPVAAASRAPQAAPLDIEHDIRRVLKEDLDFQGHFSIHKTYPNAPNPLLSLDGLGLVGLPLGPSAAKTVIAHCDQAPFGKGERTIVDKELRDTWEMDAIKVNFRNPAWKAFMAGVARDVCDALAVNFLFSRPRVKLYKLLLYETGSHFLPHVDTEREDGMFASVVVVLPSEFTGGDVHTSHCGIEVIHDSSKDSITQTTVLAWYTDVKHEVKPITSGYRFVLAYNIMHTTSIRPTLSSSTTDAIDKLRKIFHSWNTSKSSPDQISYLLEHQYSQANLSASALKGVDAHIVAVLNSLAREMGFGLGLANLELTMNGEAADTNPYPQKRRRWGYDSESESDTEPRPAKLQFSSVKSMTISVHNVVDLDGIHMDQDLAPNKSLVKQLKAQGRMTQEYEDYMGNCAASLDRYYRSSVLVIWPRWSGIGDRRTTQAQQRLRIASSKLLSPTELEDFEYLCQTIRFIPDEDQQGDLFQHLLRIALARDDISLWQKAVNGHCGGDRSLDQLSIERLQEAREAFGFDAIANILRPLIQGNLSNTRLEYAINLYDLKEDHTDAAQIDAFVYEMRQYSLNNLQLYRSSDELQLYTQELWAEGGAQLVHDQLVPQIQSRTARENISALEHYLEWFWAADEELSNSYQIPQSITIRKQIIATLLKTLISRRPLYAVKPVKVLDQTVSHAPKQVKIAQGDPMPAVSLIGKCLDYENSELVLSVLRKMNQAAARLADEYNQSKTEARVVPEVVFPLVPTVQNLLRLSTPPITPAAHFELETLAESALKIKLEVLRDLGGVTHKDLVSLFDFVQHLKNIDYLVDFVVAGLAAQPWDEYTCLEYLEELQKRCRVNQATFERPMRNLAQLYARNVSLCRLTHPSNIADGRFAEYATCAEALSRCWALGGPEAFSTLMERILHPPSPDEHYLVTIALRLISHVENTATQHGFLLTQAPFSTSFMGIITEWMKHVLGPTPPNLHRARAFLASIDRISGCCQNCMQVIGFLRNARLAEARLRVMNTDHVIAKLSQDLSSSHVTFNIVRAVPQGILVAMSSELFQAVRWIRHQAEGRRLLAIFPDEMLRTIWGDTYEQALAPLLPIQRTTRQSVPTVSSAPFVHGTMAVMHPPLPAHAAPQAASNNAHSGPPLHQPLPSAHEVRAYHQVTISKLSRPMPVASTSQPWPGHSEANAPSQHTPVEGD</sequence>
<protein>
    <recommendedName>
        <fullName evidence="2">Prolyl 4-hydroxylase alpha subunit Fe(2+) 2OG dioxygenase domain-containing protein</fullName>
    </recommendedName>
</protein>
<dbReference type="InterPro" id="IPR044862">
    <property type="entry name" value="Pro_4_hyd_alph_FE2OG_OXY"/>
</dbReference>
<feature type="region of interest" description="Disordered" evidence="1">
    <location>
        <begin position="316"/>
        <end position="344"/>
    </location>
</feature>
<name>A0A8H6SM34_9AGAR</name>
<proteinExistence type="predicted"/>
<feature type="compositionally biased region" description="Low complexity" evidence="1">
    <location>
        <begin position="1115"/>
        <end position="1128"/>
    </location>
</feature>
<dbReference type="AlphaFoldDB" id="A0A8H6SM34"/>
<dbReference type="GeneID" id="59347000"/>
<organism evidence="3 4">
    <name type="scientific">Mycena indigotica</name>
    <dbReference type="NCBI Taxonomy" id="2126181"/>
    <lineage>
        <taxon>Eukaryota</taxon>
        <taxon>Fungi</taxon>
        <taxon>Dikarya</taxon>
        <taxon>Basidiomycota</taxon>
        <taxon>Agaricomycotina</taxon>
        <taxon>Agaricomycetes</taxon>
        <taxon>Agaricomycetidae</taxon>
        <taxon>Agaricales</taxon>
        <taxon>Marasmiineae</taxon>
        <taxon>Mycenaceae</taxon>
        <taxon>Mycena</taxon>
    </lineage>
</organism>
<accession>A0A8H6SM34</accession>
<evidence type="ECO:0000313" key="4">
    <source>
        <dbReference type="Proteomes" id="UP000636479"/>
    </source>
</evidence>
<evidence type="ECO:0000259" key="2">
    <source>
        <dbReference type="Pfam" id="PF13640"/>
    </source>
</evidence>
<evidence type="ECO:0000256" key="1">
    <source>
        <dbReference type="SAM" id="MobiDB-lite"/>
    </source>
</evidence>
<dbReference type="OrthoDB" id="124582at2759"/>
<feature type="domain" description="Prolyl 4-hydroxylase alpha subunit Fe(2+) 2OG dioxygenase" evidence="2">
    <location>
        <begin position="138"/>
        <end position="226"/>
    </location>
</feature>
<feature type="compositionally biased region" description="Polar residues" evidence="1">
    <location>
        <begin position="1173"/>
        <end position="1184"/>
    </location>
</feature>
<dbReference type="Pfam" id="PF13640">
    <property type="entry name" value="2OG-FeII_Oxy_3"/>
    <property type="match status" value="1"/>
</dbReference>
<dbReference type="RefSeq" id="XP_037220128.1">
    <property type="nucleotide sequence ID" value="XM_037364484.1"/>
</dbReference>
<comment type="caution">
    <text evidence="3">The sequence shown here is derived from an EMBL/GenBank/DDBJ whole genome shotgun (WGS) entry which is preliminary data.</text>
</comment>
<dbReference type="EMBL" id="JACAZF010000006">
    <property type="protein sequence ID" value="KAF7302128.1"/>
    <property type="molecule type" value="Genomic_DNA"/>
</dbReference>
<dbReference type="PANTHER" id="PTHR33099">
    <property type="entry name" value="FE2OG DIOXYGENASE DOMAIN-CONTAINING PROTEIN"/>
    <property type="match status" value="1"/>
</dbReference>
<reference evidence="3" key="1">
    <citation type="submission" date="2020-05" db="EMBL/GenBank/DDBJ databases">
        <title>Mycena genomes resolve the evolution of fungal bioluminescence.</title>
        <authorList>
            <person name="Tsai I.J."/>
        </authorList>
    </citation>
    <scope>NUCLEOTIDE SEQUENCE</scope>
    <source>
        <strain evidence="3">171206Taipei</strain>
    </source>
</reference>